<reference evidence="1" key="1">
    <citation type="journal article" date="2020" name="mSystems">
        <title>Genome- and Community-Level Interaction Insights into Carbon Utilization and Element Cycling Functions of Hydrothermarchaeota in Hydrothermal Sediment.</title>
        <authorList>
            <person name="Zhou Z."/>
            <person name="Liu Y."/>
            <person name="Xu W."/>
            <person name="Pan J."/>
            <person name="Luo Z.H."/>
            <person name="Li M."/>
        </authorList>
    </citation>
    <scope>NUCLEOTIDE SEQUENCE</scope>
    <source>
        <strain evidence="1">HyVt-347</strain>
    </source>
</reference>
<accession>A0A9C9NJJ6</accession>
<comment type="caution">
    <text evidence="1">The sequence shown here is derived from an EMBL/GenBank/DDBJ whole genome shotgun (WGS) entry which is preliminary data.</text>
</comment>
<dbReference type="Proteomes" id="UP000885680">
    <property type="component" value="Unassembled WGS sequence"/>
</dbReference>
<sequence>TVLAMDKLSEADRDAFANLDRSVATLAPADLGPVLAEPDASWMTRIEAEWKRRYGS</sequence>
<proteinExistence type="predicted"/>
<feature type="non-terminal residue" evidence="1">
    <location>
        <position position="1"/>
    </location>
</feature>
<evidence type="ECO:0000313" key="1">
    <source>
        <dbReference type="EMBL" id="HEU02907.1"/>
    </source>
</evidence>
<gene>
    <name evidence="1" type="ORF">ENH89_21840</name>
</gene>
<name>A0A9C9NJJ6_9HYPH</name>
<evidence type="ECO:0000313" key="2">
    <source>
        <dbReference type="Proteomes" id="UP000885680"/>
    </source>
</evidence>
<dbReference type="EMBL" id="DRGN01000307">
    <property type="protein sequence ID" value="HEU02907.1"/>
    <property type="molecule type" value="Genomic_DNA"/>
</dbReference>
<dbReference type="AlphaFoldDB" id="A0A9C9NJJ6"/>
<organism evidence="1 2">
    <name type="scientific">Aurantimonas coralicida</name>
    <dbReference type="NCBI Taxonomy" id="182270"/>
    <lineage>
        <taxon>Bacteria</taxon>
        <taxon>Pseudomonadati</taxon>
        <taxon>Pseudomonadota</taxon>
        <taxon>Alphaproteobacteria</taxon>
        <taxon>Hyphomicrobiales</taxon>
        <taxon>Aurantimonadaceae</taxon>
        <taxon>Aurantimonas</taxon>
    </lineage>
</organism>
<protein>
    <submittedName>
        <fullName evidence="1">ABC transporter substrate-binding protein</fullName>
    </submittedName>
</protein>